<dbReference type="Gene3D" id="3.20.20.80">
    <property type="entry name" value="Glycosidases"/>
    <property type="match status" value="1"/>
</dbReference>
<organism evidence="2 3">
    <name type="scientific">Bacteroides cellulosilyticus</name>
    <dbReference type="NCBI Taxonomy" id="246787"/>
    <lineage>
        <taxon>Bacteria</taxon>
        <taxon>Pseudomonadati</taxon>
        <taxon>Bacteroidota</taxon>
        <taxon>Bacteroidia</taxon>
        <taxon>Bacteroidales</taxon>
        <taxon>Bacteroidaceae</taxon>
        <taxon>Bacteroides</taxon>
    </lineage>
</organism>
<dbReference type="InterPro" id="IPR017853">
    <property type="entry name" value="GH"/>
</dbReference>
<evidence type="ECO:0000313" key="2">
    <source>
        <dbReference type="EMBL" id="ALJ58006.1"/>
    </source>
</evidence>
<accession>A0A0P0GJN0</accession>
<protein>
    <recommendedName>
        <fullName evidence="1">DUF4434 domain-containing protein</fullName>
    </recommendedName>
</protein>
<gene>
    <name evidence="2" type="ORF">BcellWH2_00742</name>
</gene>
<dbReference type="PROSITE" id="PS51257">
    <property type="entry name" value="PROKAR_LIPOPROTEIN"/>
    <property type="match status" value="1"/>
</dbReference>
<proteinExistence type="predicted"/>
<dbReference type="PATRIC" id="fig|246787.4.peg.767"/>
<feature type="domain" description="DUF4434" evidence="1">
    <location>
        <begin position="267"/>
        <end position="534"/>
    </location>
</feature>
<evidence type="ECO:0000313" key="3">
    <source>
        <dbReference type="Proteomes" id="UP000061809"/>
    </source>
</evidence>
<dbReference type="SUPFAM" id="SSF51445">
    <property type="entry name" value="(Trans)glycosidases"/>
    <property type="match status" value="1"/>
</dbReference>
<name>A0A0P0GJN0_9BACE</name>
<reference evidence="2 3" key="1">
    <citation type="journal article" date="2015" name="Science">
        <title>Genetic determinants of in vivo fitness and diet responsiveness in multiple human gut Bacteroides.</title>
        <authorList>
            <person name="Wu M."/>
            <person name="McNulty N.P."/>
            <person name="Rodionov D.A."/>
            <person name="Khoroshkin M.S."/>
            <person name="Griffin N.W."/>
            <person name="Cheng J."/>
            <person name="Latreille P."/>
            <person name="Kerstetter R.A."/>
            <person name="Terrapon N."/>
            <person name="Henrissat B."/>
            <person name="Osterman A.L."/>
            <person name="Gordon J.I."/>
        </authorList>
    </citation>
    <scope>NUCLEOTIDE SEQUENCE [LARGE SCALE GENOMIC DNA]</scope>
    <source>
        <strain evidence="2 3">WH2</strain>
    </source>
</reference>
<dbReference type="Proteomes" id="UP000061809">
    <property type="component" value="Chromosome"/>
</dbReference>
<dbReference type="KEGG" id="bcel:BcellWH2_00742"/>
<sequence>MKTTAILVSLFCFILASCGSDDHNGGGNGQDGDYNLQEEIRKILNSTKATKNINPFDELGCEIYRTGPTSAEEPTNATIDYDLGDDYKEGVGSFKLKYSFSGKPMTSNPEYVYFEETWGDYRPDLSFYPLGLSIWVKGQKGNKGVFRFIIMEDEKQFSADKPHDSTRKRWQYYAFEDEEILSKEGWNRLVMPYSAFKLYKKGQGATADGLLLNRFEGFRIEIVNTKHEVCTGEVSIDALEQLTSYELKSGKPKFSSIFVQLNTAYVNEDWDKQFQDSRAIGIDTWIIQYAEQFTDGENTSISFYKNTNMPWITEKYDFVDQMFEAAERNGIKLIVGLYPGDYSKTNTASPEKYNLNLERNKMVFDELYEQFGNHPCLEGWYITEEFHDGSYPVGWQQEPSLSMLAKYLEGVASYIKTKSDKPVSIAPALWRGMPADLCGQWFGRIFAQTPNIDYLYLQDLGGRCLVDVDVDLPNWFAEIKKACDANGVHFGVDIESFQSCWCPNVPYREKNWSELKEQLFVAGLFTEYITNFSWVTFKKGTNNYTSYKKYLEDNGLL</sequence>
<dbReference type="InterPro" id="IPR027849">
    <property type="entry name" value="DUF4434"/>
</dbReference>
<dbReference type="Pfam" id="PF14488">
    <property type="entry name" value="DUF4434"/>
    <property type="match status" value="1"/>
</dbReference>
<dbReference type="EMBL" id="CP012801">
    <property type="protein sequence ID" value="ALJ58006.1"/>
    <property type="molecule type" value="Genomic_DNA"/>
</dbReference>
<evidence type="ECO:0000259" key="1">
    <source>
        <dbReference type="Pfam" id="PF14488"/>
    </source>
</evidence>
<dbReference type="RefSeq" id="WP_029428970.1">
    <property type="nucleotide sequence ID" value="NZ_CP012801.1"/>
</dbReference>
<dbReference type="AlphaFoldDB" id="A0A0P0GJN0"/>